<dbReference type="Proteomes" id="UP000036681">
    <property type="component" value="Unplaced"/>
</dbReference>
<dbReference type="InterPro" id="IPR036034">
    <property type="entry name" value="PDZ_sf"/>
</dbReference>
<accession>A0A0M3HIV4</accession>
<dbReference type="AlphaFoldDB" id="A0A0M3HIV4"/>
<name>A0A0M3HIV4_ASCLU</name>
<dbReference type="WBParaSite" id="ALUE_0000144901-mRNA-1">
    <property type="protein sequence ID" value="ALUE_0000144901-mRNA-1"/>
    <property type="gene ID" value="ALUE_0000144901"/>
</dbReference>
<proteinExistence type="predicted"/>
<protein>
    <submittedName>
        <fullName evidence="2">DUF2185 domain-containing protein</fullName>
    </submittedName>
</protein>
<organism evidence="1 2">
    <name type="scientific">Ascaris lumbricoides</name>
    <name type="common">Giant roundworm</name>
    <dbReference type="NCBI Taxonomy" id="6252"/>
    <lineage>
        <taxon>Eukaryota</taxon>
        <taxon>Metazoa</taxon>
        <taxon>Ecdysozoa</taxon>
        <taxon>Nematoda</taxon>
        <taxon>Chromadorea</taxon>
        <taxon>Rhabditida</taxon>
        <taxon>Spirurina</taxon>
        <taxon>Ascaridomorpha</taxon>
        <taxon>Ascaridoidea</taxon>
        <taxon>Ascarididae</taxon>
        <taxon>Ascaris</taxon>
    </lineage>
</organism>
<keyword evidence="1" id="KW-1185">Reference proteome</keyword>
<evidence type="ECO:0000313" key="1">
    <source>
        <dbReference type="Proteomes" id="UP000036681"/>
    </source>
</evidence>
<reference evidence="2" key="1">
    <citation type="submission" date="2017-02" db="UniProtKB">
        <authorList>
            <consortium name="WormBaseParasite"/>
        </authorList>
    </citation>
    <scope>IDENTIFICATION</scope>
</reference>
<evidence type="ECO:0000313" key="2">
    <source>
        <dbReference type="WBParaSite" id="ALUE_0000144901-mRNA-1"/>
    </source>
</evidence>
<sequence length="69" mass="7817">MGQRIVGVNGKLIFPATSHKEVVGLIKMNPLQTDLLVASEEVDRWYAENNEEFSFDYADRYNAGNDLLL</sequence>
<dbReference type="Gene3D" id="2.30.42.10">
    <property type="match status" value="1"/>
</dbReference>